<gene>
    <name evidence="1" type="ORF">PF005_g22104</name>
</gene>
<keyword evidence="2" id="KW-1185">Reference proteome</keyword>
<evidence type="ECO:0000313" key="1">
    <source>
        <dbReference type="EMBL" id="KAE9183419.1"/>
    </source>
</evidence>
<sequence>MKGKNVELPIVTLFATKGDPIPTRSVGHGLVFLWRLRLAPPSFATLAMSTTNSLATELIAEVPERGSKVDFERCEANLRVDLGLLLPASGVATFENVQVWTEPKHAWADNTF</sequence>
<organism evidence="1 2">
    <name type="scientific">Phytophthora fragariae</name>
    <dbReference type="NCBI Taxonomy" id="53985"/>
    <lineage>
        <taxon>Eukaryota</taxon>
        <taxon>Sar</taxon>
        <taxon>Stramenopiles</taxon>
        <taxon>Oomycota</taxon>
        <taxon>Peronosporomycetes</taxon>
        <taxon>Peronosporales</taxon>
        <taxon>Peronosporaceae</taxon>
        <taxon>Phytophthora</taxon>
    </lineage>
</organism>
<dbReference type="Proteomes" id="UP000433483">
    <property type="component" value="Unassembled WGS sequence"/>
</dbReference>
<accession>A0A6A3WE52</accession>
<dbReference type="EMBL" id="QXGB01001948">
    <property type="protein sequence ID" value="KAE9183419.1"/>
    <property type="molecule type" value="Genomic_DNA"/>
</dbReference>
<comment type="caution">
    <text evidence="1">The sequence shown here is derived from an EMBL/GenBank/DDBJ whole genome shotgun (WGS) entry which is preliminary data.</text>
</comment>
<dbReference type="AlphaFoldDB" id="A0A6A3WE52"/>
<dbReference type="OrthoDB" id="135127at2759"/>
<reference evidence="1 2" key="1">
    <citation type="submission" date="2018-08" db="EMBL/GenBank/DDBJ databases">
        <title>Genomic investigation of the strawberry pathogen Phytophthora fragariae indicates pathogenicity is determined by transcriptional variation in three key races.</title>
        <authorList>
            <person name="Adams T.M."/>
            <person name="Armitage A.D."/>
            <person name="Sobczyk M.K."/>
            <person name="Bates H.J."/>
            <person name="Dunwell J.M."/>
            <person name="Nellist C.F."/>
            <person name="Harrison R.J."/>
        </authorList>
    </citation>
    <scope>NUCLEOTIDE SEQUENCE [LARGE SCALE GENOMIC DNA]</scope>
    <source>
        <strain evidence="1 2">NOV-27</strain>
    </source>
</reference>
<protein>
    <submittedName>
        <fullName evidence="1">Uncharacterized protein</fullName>
    </submittedName>
</protein>
<evidence type="ECO:0000313" key="2">
    <source>
        <dbReference type="Proteomes" id="UP000433483"/>
    </source>
</evidence>
<name>A0A6A3WE52_9STRA</name>
<proteinExistence type="predicted"/>